<dbReference type="EMBL" id="JANKHO010001639">
    <property type="protein sequence ID" value="KAJ3500246.1"/>
    <property type="molecule type" value="Genomic_DNA"/>
</dbReference>
<comment type="caution">
    <text evidence="2">The sequence shown here is derived from an EMBL/GenBank/DDBJ whole genome shotgun (WGS) entry which is preliminary data.</text>
</comment>
<dbReference type="Proteomes" id="UP001148786">
    <property type="component" value="Unassembled WGS sequence"/>
</dbReference>
<protein>
    <submittedName>
        <fullName evidence="2">Uncharacterized protein</fullName>
    </submittedName>
</protein>
<evidence type="ECO:0000313" key="3">
    <source>
        <dbReference type="Proteomes" id="UP001148786"/>
    </source>
</evidence>
<evidence type="ECO:0000313" key="2">
    <source>
        <dbReference type="EMBL" id="KAJ3500246.1"/>
    </source>
</evidence>
<reference evidence="2" key="1">
    <citation type="submission" date="2022-07" db="EMBL/GenBank/DDBJ databases">
        <title>Genome Sequence of Agrocybe chaxingu.</title>
        <authorList>
            <person name="Buettner E."/>
        </authorList>
    </citation>
    <scope>NUCLEOTIDE SEQUENCE</scope>
    <source>
        <strain evidence="2">MP-N11</strain>
    </source>
</reference>
<feature type="compositionally biased region" description="Polar residues" evidence="1">
    <location>
        <begin position="11"/>
        <end position="24"/>
    </location>
</feature>
<proteinExistence type="predicted"/>
<dbReference type="AlphaFoldDB" id="A0A9W8JS76"/>
<name>A0A9W8JS76_9AGAR</name>
<evidence type="ECO:0000256" key="1">
    <source>
        <dbReference type="SAM" id="MobiDB-lite"/>
    </source>
</evidence>
<keyword evidence="3" id="KW-1185">Reference proteome</keyword>
<feature type="region of interest" description="Disordered" evidence="1">
    <location>
        <begin position="1"/>
        <end position="127"/>
    </location>
</feature>
<sequence length="127" mass="13231">MNADLPKNTKTDGSQSAAGDTVQTLDPEPCETNSDLADETPTITIVSPESDSEVPADKPIVEATVESDESHHALPRNSEGLTSKGKIRVSAAPSHSSGADEESDSEGSGDESSSEDDMPRFGYIPLG</sequence>
<accession>A0A9W8JS76</accession>
<organism evidence="2 3">
    <name type="scientific">Agrocybe chaxingu</name>
    <dbReference type="NCBI Taxonomy" id="84603"/>
    <lineage>
        <taxon>Eukaryota</taxon>
        <taxon>Fungi</taxon>
        <taxon>Dikarya</taxon>
        <taxon>Basidiomycota</taxon>
        <taxon>Agaricomycotina</taxon>
        <taxon>Agaricomycetes</taxon>
        <taxon>Agaricomycetidae</taxon>
        <taxon>Agaricales</taxon>
        <taxon>Agaricineae</taxon>
        <taxon>Strophariaceae</taxon>
        <taxon>Agrocybe</taxon>
    </lineage>
</organism>
<feature type="compositionally biased region" description="Polar residues" evidence="1">
    <location>
        <begin position="31"/>
        <end position="49"/>
    </location>
</feature>
<feature type="compositionally biased region" description="Acidic residues" evidence="1">
    <location>
        <begin position="99"/>
        <end position="116"/>
    </location>
</feature>
<gene>
    <name evidence="2" type="ORF">NLJ89_g9884</name>
</gene>